<accession>A0ABW8TLK0</accession>
<reference evidence="4 5" key="1">
    <citation type="submission" date="2024-11" db="EMBL/GenBank/DDBJ databases">
        <authorList>
            <person name="Heng Y.C."/>
            <person name="Lim A.C.H."/>
            <person name="Lee J.K.Y."/>
            <person name="Kittelmann S."/>
        </authorList>
    </citation>
    <scope>NUCLEOTIDE SEQUENCE [LARGE SCALE GENOMIC DNA]</scope>
    <source>
        <strain evidence="4 5">WILCCON 0114</strain>
    </source>
</reference>
<name>A0ABW8TLK0_9CLOT</name>
<dbReference type="PANTHER" id="PTHR10509:SF14">
    <property type="entry name" value="CAFFEOYL-COA O-METHYLTRANSFERASE 3-RELATED"/>
    <property type="match status" value="1"/>
</dbReference>
<dbReference type="InterPro" id="IPR002935">
    <property type="entry name" value="SAM_O-MeTrfase"/>
</dbReference>
<dbReference type="Gene3D" id="3.40.50.150">
    <property type="entry name" value="Vaccinia Virus protein VP39"/>
    <property type="match status" value="1"/>
</dbReference>
<dbReference type="PROSITE" id="PS51682">
    <property type="entry name" value="SAM_OMT_I"/>
    <property type="match status" value="1"/>
</dbReference>
<gene>
    <name evidence="4" type="ORF">ACJDT4_22285</name>
</gene>
<comment type="caution">
    <text evidence="4">The sequence shown here is derived from an EMBL/GenBank/DDBJ whole genome shotgun (WGS) entry which is preliminary data.</text>
</comment>
<dbReference type="EMBL" id="JBJIAA010000026">
    <property type="protein sequence ID" value="MFL0253138.1"/>
    <property type="molecule type" value="Genomic_DNA"/>
</dbReference>
<evidence type="ECO:0000256" key="3">
    <source>
        <dbReference type="ARBA" id="ARBA00022691"/>
    </source>
</evidence>
<organism evidence="4 5">
    <name type="scientific">Clostridium neuense</name>
    <dbReference type="NCBI Taxonomy" id="1728934"/>
    <lineage>
        <taxon>Bacteria</taxon>
        <taxon>Bacillati</taxon>
        <taxon>Bacillota</taxon>
        <taxon>Clostridia</taxon>
        <taxon>Eubacteriales</taxon>
        <taxon>Clostridiaceae</taxon>
        <taxon>Clostridium</taxon>
    </lineage>
</organism>
<keyword evidence="2 4" id="KW-0808">Transferase</keyword>
<dbReference type="CDD" id="cd02440">
    <property type="entry name" value="AdoMet_MTases"/>
    <property type="match status" value="1"/>
</dbReference>
<keyword evidence="5" id="KW-1185">Reference proteome</keyword>
<dbReference type="SUPFAM" id="SSF53335">
    <property type="entry name" value="S-adenosyl-L-methionine-dependent methyltransferases"/>
    <property type="match status" value="1"/>
</dbReference>
<dbReference type="PANTHER" id="PTHR10509">
    <property type="entry name" value="O-METHYLTRANSFERASE-RELATED"/>
    <property type="match status" value="1"/>
</dbReference>
<keyword evidence="1 4" id="KW-0489">Methyltransferase</keyword>
<protein>
    <submittedName>
        <fullName evidence="4">O-methyltransferase</fullName>
        <ecNumber evidence="4">2.1.1.-</ecNumber>
    </submittedName>
</protein>
<evidence type="ECO:0000313" key="5">
    <source>
        <dbReference type="Proteomes" id="UP001623592"/>
    </source>
</evidence>
<evidence type="ECO:0000313" key="4">
    <source>
        <dbReference type="EMBL" id="MFL0253138.1"/>
    </source>
</evidence>
<dbReference type="InterPro" id="IPR050362">
    <property type="entry name" value="Cation-dep_OMT"/>
</dbReference>
<dbReference type="GO" id="GO:0032259">
    <property type="term" value="P:methylation"/>
    <property type="evidence" value="ECO:0007669"/>
    <property type="project" value="UniProtKB-KW"/>
</dbReference>
<evidence type="ECO:0000256" key="1">
    <source>
        <dbReference type="ARBA" id="ARBA00022603"/>
    </source>
</evidence>
<evidence type="ECO:0000256" key="2">
    <source>
        <dbReference type="ARBA" id="ARBA00022679"/>
    </source>
</evidence>
<dbReference type="EC" id="2.1.1.-" evidence="4"/>
<dbReference type="InterPro" id="IPR029063">
    <property type="entry name" value="SAM-dependent_MTases_sf"/>
</dbReference>
<sequence length="209" mass="24133">MDFDKIMNYIEDLYKNDSEMDRKTFIEGTELKDFIPVVDNDVARMLKLIIYLTKPKKILEIGTSIGFSASSMARVVKEYGGKIVTIEYDEKVARQAEENFRKQGLDEVIEIKIGDAKTIIPSLDEEFDMIFQDVDKRLYPVLFEDCMKLLRHGGVLAAEDTLFPVLDLEERWHNLIEPIKEFNKLVVNDDRLFSTMLPIGDGFVIAIKK</sequence>
<dbReference type="RefSeq" id="WP_406789803.1">
    <property type="nucleotide sequence ID" value="NZ_JBJIAA010000026.1"/>
</dbReference>
<dbReference type="Pfam" id="PF01596">
    <property type="entry name" value="Methyltransf_3"/>
    <property type="match status" value="1"/>
</dbReference>
<dbReference type="GO" id="GO:0008168">
    <property type="term" value="F:methyltransferase activity"/>
    <property type="evidence" value="ECO:0007669"/>
    <property type="project" value="UniProtKB-KW"/>
</dbReference>
<proteinExistence type="predicted"/>
<dbReference type="Proteomes" id="UP001623592">
    <property type="component" value="Unassembled WGS sequence"/>
</dbReference>
<keyword evidence="3" id="KW-0949">S-adenosyl-L-methionine</keyword>